<dbReference type="EMBL" id="JACIDE010000042">
    <property type="protein sequence ID" value="MBB4075629.1"/>
    <property type="molecule type" value="Genomic_DNA"/>
</dbReference>
<dbReference type="AlphaFoldDB" id="A0A840E1I0"/>
<keyword evidence="2" id="KW-1185">Reference proteome</keyword>
<dbReference type="RefSeq" id="WP_183186095.1">
    <property type="nucleotide sequence ID" value="NZ_BMNP01000043.1"/>
</dbReference>
<accession>A0A840E1I0</accession>
<gene>
    <name evidence="1" type="ORF">GGR02_003483</name>
</gene>
<evidence type="ECO:0000313" key="2">
    <source>
        <dbReference type="Proteomes" id="UP000559598"/>
    </source>
</evidence>
<organism evidence="1 2">
    <name type="scientific">Anoxybacteroides voinovskiense</name>
    <dbReference type="NCBI Taxonomy" id="230470"/>
    <lineage>
        <taxon>Bacteria</taxon>
        <taxon>Bacillati</taxon>
        <taxon>Bacillota</taxon>
        <taxon>Bacilli</taxon>
        <taxon>Bacillales</taxon>
        <taxon>Anoxybacillaceae</taxon>
        <taxon>Anoxybacteroides</taxon>
    </lineage>
</organism>
<protein>
    <submittedName>
        <fullName evidence="1">Uncharacterized protein</fullName>
    </submittedName>
</protein>
<sequence>MNTMNDFQFLLDMTGETVLVDNVSRKCILQNAKIGDYEEKYIYTLSSIQRGNIVRHNEKNYLVVSDVTENSVYRKALMRKTNETIRIEQTEQRIVSYNDFGEPIYENVVVSVADVPCIVDKYTFRIDDFAPIRVAENQIIVTMKDDVLNREKFVVNFEFVLYEQNWKVIDVDMTKKGILILTGELNL</sequence>
<name>A0A840E1I0_9BACL</name>
<evidence type="ECO:0000313" key="1">
    <source>
        <dbReference type="EMBL" id="MBB4075629.1"/>
    </source>
</evidence>
<proteinExistence type="predicted"/>
<comment type="caution">
    <text evidence="1">The sequence shown here is derived from an EMBL/GenBank/DDBJ whole genome shotgun (WGS) entry which is preliminary data.</text>
</comment>
<dbReference type="Proteomes" id="UP000559598">
    <property type="component" value="Unassembled WGS sequence"/>
</dbReference>
<reference evidence="1 2" key="1">
    <citation type="submission" date="2020-08" db="EMBL/GenBank/DDBJ databases">
        <title>Genomic Encyclopedia of Type Strains, Phase IV (KMG-IV): sequencing the most valuable type-strain genomes for metagenomic binning, comparative biology and taxonomic classification.</title>
        <authorList>
            <person name="Goeker M."/>
        </authorList>
    </citation>
    <scope>NUCLEOTIDE SEQUENCE [LARGE SCALE GENOMIC DNA]</scope>
    <source>
        <strain evidence="1 2">DSM 17075</strain>
    </source>
</reference>